<keyword evidence="1" id="KW-0812">Transmembrane</keyword>
<sequence>MLQVIFATMLFMVITFGIGFIVNMLIKTTWFPTYFFIVLIIVLAFWAPWSGNDEKLIDVIANYTFIDFIPVIGAIAGAIISGYAIRALRKGGYKMF</sequence>
<organism evidence="2 3">
    <name type="scientific">Paenibacillus montaniterrae</name>
    <dbReference type="NCBI Taxonomy" id="429341"/>
    <lineage>
        <taxon>Bacteria</taxon>
        <taxon>Bacillati</taxon>
        <taxon>Bacillota</taxon>
        <taxon>Bacilli</taxon>
        <taxon>Bacillales</taxon>
        <taxon>Paenibacillaceae</taxon>
        <taxon>Paenibacillus</taxon>
    </lineage>
</organism>
<name>A0A920CW71_9BACL</name>
<evidence type="ECO:0000313" key="3">
    <source>
        <dbReference type="Proteomes" id="UP000683139"/>
    </source>
</evidence>
<accession>A0A920CW71</accession>
<dbReference type="Proteomes" id="UP000683139">
    <property type="component" value="Unassembled WGS sequence"/>
</dbReference>
<dbReference type="InterPro" id="IPR025917">
    <property type="entry name" value="YuiB"/>
</dbReference>
<feature type="transmembrane region" description="Helical" evidence="1">
    <location>
        <begin position="33"/>
        <end position="51"/>
    </location>
</feature>
<evidence type="ECO:0000313" key="2">
    <source>
        <dbReference type="EMBL" id="GIP15651.1"/>
    </source>
</evidence>
<evidence type="ECO:0000256" key="1">
    <source>
        <dbReference type="SAM" id="Phobius"/>
    </source>
</evidence>
<proteinExistence type="predicted"/>
<dbReference type="Pfam" id="PF14068">
    <property type="entry name" value="YuiB"/>
    <property type="match status" value="1"/>
</dbReference>
<protein>
    <submittedName>
        <fullName evidence="2">Uncharacterized protein</fullName>
    </submittedName>
</protein>
<feature type="transmembrane region" description="Helical" evidence="1">
    <location>
        <begin position="6"/>
        <end position="26"/>
    </location>
</feature>
<feature type="transmembrane region" description="Helical" evidence="1">
    <location>
        <begin position="63"/>
        <end position="85"/>
    </location>
</feature>
<keyword evidence="3" id="KW-1185">Reference proteome</keyword>
<dbReference type="EMBL" id="BOSE01000002">
    <property type="protein sequence ID" value="GIP15651.1"/>
    <property type="molecule type" value="Genomic_DNA"/>
</dbReference>
<keyword evidence="1" id="KW-1133">Transmembrane helix</keyword>
<gene>
    <name evidence="2" type="ORF">J40TS1_12930</name>
</gene>
<reference evidence="2" key="1">
    <citation type="submission" date="2021-03" db="EMBL/GenBank/DDBJ databases">
        <title>Antimicrobial resistance genes in bacteria isolated from Japanese honey, and their potential for conferring macrolide and lincosamide resistance in the American foulbrood pathogen Paenibacillus larvae.</title>
        <authorList>
            <person name="Okamoto M."/>
            <person name="Kumagai M."/>
            <person name="Kanamori H."/>
            <person name="Takamatsu D."/>
        </authorList>
    </citation>
    <scope>NUCLEOTIDE SEQUENCE</scope>
    <source>
        <strain evidence="2">J40TS1</strain>
    </source>
</reference>
<keyword evidence="1" id="KW-0472">Membrane</keyword>
<dbReference type="RefSeq" id="WP_213513938.1">
    <property type="nucleotide sequence ID" value="NZ_BOSE01000002.1"/>
</dbReference>
<dbReference type="AlphaFoldDB" id="A0A920CW71"/>
<comment type="caution">
    <text evidence="2">The sequence shown here is derived from an EMBL/GenBank/DDBJ whole genome shotgun (WGS) entry which is preliminary data.</text>
</comment>